<dbReference type="EMBL" id="LR031878">
    <property type="protein sequence ID" value="VDD50558.1"/>
    <property type="molecule type" value="Genomic_DNA"/>
</dbReference>
<dbReference type="AlphaFoldDB" id="A0A3P6FCK8"/>
<proteinExistence type="predicted"/>
<protein>
    <submittedName>
        <fullName evidence="1">Uncharacterized protein</fullName>
    </submittedName>
</protein>
<name>A0A3P6FCK8_BRAOL</name>
<reference evidence="1" key="1">
    <citation type="submission" date="2018-11" db="EMBL/GenBank/DDBJ databases">
        <authorList>
            <consortium name="Genoscope - CEA"/>
            <person name="William W."/>
        </authorList>
    </citation>
    <scope>NUCLEOTIDE SEQUENCE</scope>
</reference>
<accession>A0A3P6FCK8</accession>
<evidence type="ECO:0000313" key="1">
    <source>
        <dbReference type="EMBL" id="VDD50558.1"/>
    </source>
</evidence>
<sequence length="47" mass="5702">MVFQKLFLRNILQTLTRYYRDSSIKTSCTLKQRGRIIQNLISFYVML</sequence>
<organism evidence="1">
    <name type="scientific">Brassica oleracea</name>
    <name type="common">Wild cabbage</name>
    <dbReference type="NCBI Taxonomy" id="3712"/>
    <lineage>
        <taxon>Eukaryota</taxon>
        <taxon>Viridiplantae</taxon>
        <taxon>Streptophyta</taxon>
        <taxon>Embryophyta</taxon>
        <taxon>Tracheophyta</taxon>
        <taxon>Spermatophyta</taxon>
        <taxon>Magnoliopsida</taxon>
        <taxon>eudicotyledons</taxon>
        <taxon>Gunneridae</taxon>
        <taxon>Pentapetalae</taxon>
        <taxon>rosids</taxon>
        <taxon>malvids</taxon>
        <taxon>Brassicales</taxon>
        <taxon>Brassicaceae</taxon>
        <taxon>Brassiceae</taxon>
        <taxon>Brassica</taxon>
    </lineage>
</organism>
<gene>
    <name evidence="1" type="ORF">BOLC1T02947H</name>
</gene>